<name>A0A0F0LM39_9MICO</name>
<dbReference type="Proteomes" id="UP000033740">
    <property type="component" value="Unassembled WGS sequence"/>
</dbReference>
<dbReference type="EMBL" id="JYIX01000034">
    <property type="protein sequence ID" value="KJL33335.1"/>
    <property type="molecule type" value="Genomic_DNA"/>
</dbReference>
<comment type="caution">
    <text evidence="2">The sequence shown here is derived from an EMBL/GenBank/DDBJ whole genome shotgun (WGS) entry which is preliminary data.</text>
</comment>
<keyword evidence="3" id="KW-1185">Reference proteome</keyword>
<dbReference type="PATRIC" id="fig|582680.6.peg.2062"/>
<dbReference type="EC" id="1.4.99.1" evidence="2"/>
<sequence>MRLGTPVTRLVCADDGTVVGVMLGSETLAASTVVVAAGTGSTALCASAGFVLPMVSSPSVMVRLQAPVGIVTGIVANDLFEARQSRDGMVLMPVDHDGESSMAALTRIGEAAQRLFVESFTGAAETRLVGVDIGWRPMLADGDPSVGYTGVPGLYVAVAHPGVTLASVIGDAVADEILTHETRAELALFEPR</sequence>
<protein>
    <submittedName>
        <fullName evidence="2">D-amino acid dehydrogenase small subunit</fullName>
        <ecNumber evidence="2">1.4.99.1</ecNumber>
    </submittedName>
</protein>
<organism evidence="2 3">
    <name type="scientific">Microbacterium azadirachtae</name>
    <dbReference type="NCBI Taxonomy" id="582680"/>
    <lineage>
        <taxon>Bacteria</taxon>
        <taxon>Bacillati</taxon>
        <taxon>Actinomycetota</taxon>
        <taxon>Actinomycetes</taxon>
        <taxon>Micrococcales</taxon>
        <taxon>Microbacteriaceae</taxon>
        <taxon>Microbacterium</taxon>
    </lineage>
</organism>
<dbReference type="Gene3D" id="3.50.50.60">
    <property type="entry name" value="FAD/NAD(P)-binding domain"/>
    <property type="match status" value="1"/>
</dbReference>
<dbReference type="InterPro" id="IPR036188">
    <property type="entry name" value="FAD/NAD-bd_sf"/>
</dbReference>
<evidence type="ECO:0000313" key="2">
    <source>
        <dbReference type="EMBL" id="KJL33335.1"/>
    </source>
</evidence>
<evidence type="ECO:0000259" key="1">
    <source>
        <dbReference type="Pfam" id="PF01266"/>
    </source>
</evidence>
<dbReference type="STRING" id="582680.RS86_01997"/>
<accession>A0A0F0LM39</accession>
<dbReference type="AlphaFoldDB" id="A0A0F0LM39"/>
<gene>
    <name evidence="2" type="primary">dadA_1</name>
    <name evidence="2" type="ORF">RS86_01997</name>
</gene>
<keyword evidence="2" id="KW-0560">Oxidoreductase</keyword>
<dbReference type="SUPFAM" id="SSF51905">
    <property type="entry name" value="FAD/NAD(P)-binding domain"/>
    <property type="match status" value="1"/>
</dbReference>
<reference evidence="2 3" key="1">
    <citation type="submission" date="2015-02" db="EMBL/GenBank/DDBJ databases">
        <title>Draft genome sequences of ten Microbacterium spp. with emphasis on heavy metal contaminated environments.</title>
        <authorList>
            <person name="Corretto E."/>
        </authorList>
    </citation>
    <scope>NUCLEOTIDE SEQUENCE [LARGE SCALE GENOMIC DNA]</scope>
    <source>
        <strain evidence="2 3">ARN176</strain>
    </source>
</reference>
<dbReference type="InterPro" id="IPR006076">
    <property type="entry name" value="FAD-dep_OxRdtase"/>
</dbReference>
<feature type="domain" description="FAD dependent oxidoreductase" evidence="1">
    <location>
        <begin position="2"/>
        <end position="175"/>
    </location>
</feature>
<proteinExistence type="predicted"/>
<dbReference type="GO" id="GO:0016491">
    <property type="term" value="F:oxidoreductase activity"/>
    <property type="evidence" value="ECO:0007669"/>
    <property type="project" value="UniProtKB-KW"/>
</dbReference>
<dbReference type="Gene3D" id="3.30.9.10">
    <property type="entry name" value="D-Amino Acid Oxidase, subunit A, domain 2"/>
    <property type="match status" value="1"/>
</dbReference>
<dbReference type="Pfam" id="PF01266">
    <property type="entry name" value="DAO"/>
    <property type="match status" value="1"/>
</dbReference>
<evidence type="ECO:0000313" key="3">
    <source>
        <dbReference type="Proteomes" id="UP000033740"/>
    </source>
</evidence>